<reference evidence="1 2" key="1">
    <citation type="submission" date="2015-03" db="EMBL/GenBank/DDBJ databases">
        <authorList>
            <consortium name="Pathogen Informatics"/>
        </authorList>
    </citation>
    <scope>NUCLEOTIDE SEQUENCE [LARGE SCALE GENOMIC DNA]</scope>
    <source>
        <strain evidence="1 2">A1104</strain>
    </source>
</reference>
<dbReference type="Proteomes" id="UP000041314">
    <property type="component" value="Unassembled WGS sequence"/>
</dbReference>
<dbReference type="EMBL" id="CQPA01000033">
    <property type="protein sequence ID" value="CNU74083.1"/>
    <property type="molecule type" value="Genomic_DNA"/>
</dbReference>
<protein>
    <submittedName>
        <fullName evidence="1">Uncharacterized protein</fullName>
    </submittedName>
</protein>
<name>A0A655DN49_SALET</name>
<dbReference type="AlphaFoldDB" id="A0A655DN49"/>
<evidence type="ECO:0000313" key="1">
    <source>
        <dbReference type="EMBL" id="CNU74083.1"/>
    </source>
</evidence>
<organism evidence="1 2">
    <name type="scientific">Salmonella enterica subsp. enterica serovar Bovismorbificans</name>
    <dbReference type="NCBI Taxonomy" id="58097"/>
    <lineage>
        <taxon>Bacteria</taxon>
        <taxon>Pseudomonadati</taxon>
        <taxon>Pseudomonadota</taxon>
        <taxon>Gammaproteobacteria</taxon>
        <taxon>Enterobacterales</taxon>
        <taxon>Enterobacteriaceae</taxon>
        <taxon>Salmonella</taxon>
    </lineage>
</organism>
<proteinExistence type="predicted"/>
<evidence type="ECO:0000313" key="2">
    <source>
        <dbReference type="Proteomes" id="UP000041314"/>
    </source>
</evidence>
<accession>A0A655DN49</accession>
<sequence length="311" mass="35149">MAQQVIHQHDRQHGFCDRHCANPHTRIVAPFGDHFDFFTRPVDRTSRHGNAGGRFQRHMRHNVLPATDATEDAASVVALKTLRRDFIAILAATQRHHVKSFADLHAFHRINAHQRMGDVRIQSVKYRFAKPCRHAARHHRHFRADGVTLFFQRAHQFVQRVKFVRIGAKERIKLNLTPVFNLQRNVAHLGQAAADFDAELFRQVFLGDRPCRYAHRGFTRGRTSTATVIAQAVFLLIGVIRVSRTKNIFNRAVVLRALIGVFNQQANAGAGRHAIKHAGENFYLIRFAALGSIARGAGAASVEIVLQIGLR</sequence>
<gene>
    <name evidence="1" type="ORF">ERS008198_03453</name>
</gene>